<keyword evidence="1" id="KW-0547">Nucleotide-binding</keyword>
<dbReference type="EMBL" id="JASAOG010000005">
    <property type="protein sequence ID" value="KAK0068346.1"/>
    <property type="molecule type" value="Genomic_DNA"/>
</dbReference>
<dbReference type="AlphaFoldDB" id="A0AAD8FLY1"/>
<accession>A0AAD8FLY1</accession>
<comment type="caution">
    <text evidence="1">The sequence shown here is derived from an EMBL/GenBank/DDBJ whole genome shotgun (WGS) entry which is preliminary data.</text>
</comment>
<keyword evidence="1" id="KW-0378">Hydrolase</keyword>
<keyword evidence="2" id="KW-1185">Reference proteome</keyword>
<evidence type="ECO:0000313" key="1">
    <source>
        <dbReference type="EMBL" id="KAK0068346.1"/>
    </source>
</evidence>
<proteinExistence type="predicted"/>
<reference evidence="1" key="1">
    <citation type="journal article" date="2023" name="PLoS Negl. Trop. Dis.">
        <title>A genome sequence for Biomphalaria pfeifferi, the major vector snail for the human-infecting parasite Schistosoma mansoni.</title>
        <authorList>
            <person name="Bu L."/>
            <person name="Lu L."/>
            <person name="Laidemitt M.R."/>
            <person name="Zhang S.M."/>
            <person name="Mutuku M."/>
            <person name="Mkoji G."/>
            <person name="Steinauer M."/>
            <person name="Loker E.S."/>
        </authorList>
    </citation>
    <scope>NUCLEOTIDE SEQUENCE</scope>
    <source>
        <strain evidence="1">KasaAsao</strain>
    </source>
</reference>
<reference evidence="1" key="2">
    <citation type="submission" date="2023-04" db="EMBL/GenBank/DDBJ databases">
        <authorList>
            <person name="Bu L."/>
            <person name="Lu L."/>
            <person name="Laidemitt M.R."/>
            <person name="Zhang S.M."/>
            <person name="Mutuku M."/>
            <person name="Mkoji G."/>
            <person name="Steinauer M."/>
            <person name="Loker E.S."/>
        </authorList>
    </citation>
    <scope>NUCLEOTIDE SEQUENCE</scope>
    <source>
        <strain evidence="1">KasaAsao</strain>
        <tissue evidence="1">Whole Snail</tissue>
    </source>
</reference>
<keyword evidence="1" id="KW-0347">Helicase</keyword>
<gene>
    <name evidence="1" type="ORF">Bpfe_002281</name>
</gene>
<name>A0AAD8FLY1_BIOPF</name>
<dbReference type="Proteomes" id="UP001233172">
    <property type="component" value="Unassembled WGS sequence"/>
</dbReference>
<protein>
    <submittedName>
        <fullName evidence="1">ATP-dependent RNA helicase DHX29</fullName>
    </submittedName>
</protein>
<dbReference type="GO" id="GO:0004386">
    <property type="term" value="F:helicase activity"/>
    <property type="evidence" value="ECO:0007669"/>
    <property type="project" value="UniProtKB-KW"/>
</dbReference>
<sequence length="139" mass="15879">MYRIERKETNEGTEACYVSEAFIPDIPAKSTSMNRADQDYVGYVSKPVAVDLKDHCLSAGAYERNSKLDNCIQKLSMNCNYGNSHRECRCQENYQQDMCTSAIIIDIGKDECQSIQAKYELTRGRPLQLELEKAHRLDV</sequence>
<keyword evidence="1" id="KW-0067">ATP-binding</keyword>
<organism evidence="1 2">
    <name type="scientific">Biomphalaria pfeifferi</name>
    <name type="common">Bloodfluke planorb</name>
    <name type="synonym">Freshwater snail</name>
    <dbReference type="NCBI Taxonomy" id="112525"/>
    <lineage>
        <taxon>Eukaryota</taxon>
        <taxon>Metazoa</taxon>
        <taxon>Spiralia</taxon>
        <taxon>Lophotrochozoa</taxon>
        <taxon>Mollusca</taxon>
        <taxon>Gastropoda</taxon>
        <taxon>Heterobranchia</taxon>
        <taxon>Euthyneura</taxon>
        <taxon>Panpulmonata</taxon>
        <taxon>Hygrophila</taxon>
        <taxon>Lymnaeoidea</taxon>
        <taxon>Planorbidae</taxon>
        <taxon>Biomphalaria</taxon>
    </lineage>
</organism>
<evidence type="ECO:0000313" key="2">
    <source>
        <dbReference type="Proteomes" id="UP001233172"/>
    </source>
</evidence>